<accession>A0ACB8T2R2</accession>
<gene>
    <name evidence="1" type="ORF">BV25DRAFT_1803205</name>
</gene>
<organism evidence="1 2">
    <name type="scientific">Artomyces pyxidatus</name>
    <dbReference type="NCBI Taxonomy" id="48021"/>
    <lineage>
        <taxon>Eukaryota</taxon>
        <taxon>Fungi</taxon>
        <taxon>Dikarya</taxon>
        <taxon>Basidiomycota</taxon>
        <taxon>Agaricomycotina</taxon>
        <taxon>Agaricomycetes</taxon>
        <taxon>Russulales</taxon>
        <taxon>Auriscalpiaceae</taxon>
        <taxon>Artomyces</taxon>
    </lineage>
</organism>
<proteinExistence type="predicted"/>
<sequence>MSVGQSRLEFTHLAKQVKGLNVDPVPQRIFDGMKKYEDAARGFNLLAFERAEGTSPQSLFISHRPPDAQVLQVYRMPADPTSTELQRLTYFDIGTGRTIVTFRPIIGEDWRGKWRAGGALMVMDLDGKENFQLWRYWEDTQSEDAFPHIDGELDNKPGIGRIERLTNDEFKHYMILVSDSNKLLAYSSNKENGRDTLVYITKLIDSDTGASADSSSFTLSSKLVTPVTEERTTPRWFAESISVDDRYLLLTKMHSISYRTLWLVDISGPEPSTPEQITLPHATEKEEEISISSPTFSRDPVNPNVIYLVTSAYGDFNSVVVYDIHTRSVLHVTTPEPNMHALRPIPWETADLKVTKENIFFRANVEGWHQLYVMPLSGPHKDSVIEIRLDWEGGGIIYRTNALNGRPNELALKLASYRSSGYISHVDMTSELQHVEKDEHGQVFISVRPTGYSQAAAALPGFRTVRPTLMRFKSFDGLEVPFLYYHPNERKSAVPFVVQIHGGPESQSTSQTRTPIHGYLLNELGCAIIYPNVRGSTGYGKKYIAADEVEKREDSVKDIGALLEHIKISLGNELDSSRVAVSGGSYGGYMVYACLVHFSDQLTCGVANFGIAHWPSFLENTADHRRDARRVKYGDERIPAVREMLERISPLNNADKITVPLSIAHGENDTRVPVGEAIRIWEIVSKKVHAELMVCEKEGHGFKQKSVIEFTNAAKLHFLERFLFSATDTKASKY</sequence>
<dbReference type="EMBL" id="MU277205">
    <property type="protein sequence ID" value="KAI0063028.1"/>
    <property type="molecule type" value="Genomic_DNA"/>
</dbReference>
<comment type="caution">
    <text evidence="1">The sequence shown here is derived from an EMBL/GenBank/DDBJ whole genome shotgun (WGS) entry which is preliminary data.</text>
</comment>
<name>A0ACB8T2R2_9AGAM</name>
<reference evidence="1" key="2">
    <citation type="journal article" date="2022" name="New Phytol.">
        <title>Evolutionary transition to the ectomycorrhizal habit in the genomes of a hyperdiverse lineage of mushroom-forming fungi.</title>
        <authorList>
            <person name="Looney B."/>
            <person name="Miyauchi S."/>
            <person name="Morin E."/>
            <person name="Drula E."/>
            <person name="Courty P.E."/>
            <person name="Kohler A."/>
            <person name="Kuo A."/>
            <person name="LaButti K."/>
            <person name="Pangilinan J."/>
            <person name="Lipzen A."/>
            <person name="Riley R."/>
            <person name="Andreopoulos W."/>
            <person name="He G."/>
            <person name="Johnson J."/>
            <person name="Nolan M."/>
            <person name="Tritt A."/>
            <person name="Barry K.W."/>
            <person name="Grigoriev I.V."/>
            <person name="Nagy L.G."/>
            <person name="Hibbett D."/>
            <person name="Henrissat B."/>
            <person name="Matheny P.B."/>
            <person name="Labbe J."/>
            <person name="Martin F.M."/>
        </authorList>
    </citation>
    <scope>NUCLEOTIDE SEQUENCE</scope>
    <source>
        <strain evidence="1">HHB10654</strain>
    </source>
</reference>
<evidence type="ECO:0000313" key="2">
    <source>
        <dbReference type="Proteomes" id="UP000814140"/>
    </source>
</evidence>
<reference evidence="1" key="1">
    <citation type="submission" date="2021-03" db="EMBL/GenBank/DDBJ databases">
        <authorList>
            <consortium name="DOE Joint Genome Institute"/>
            <person name="Ahrendt S."/>
            <person name="Looney B.P."/>
            <person name="Miyauchi S."/>
            <person name="Morin E."/>
            <person name="Drula E."/>
            <person name="Courty P.E."/>
            <person name="Chicoki N."/>
            <person name="Fauchery L."/>
            <person name="Kohler A."/>
            <person name="Kuo A."/>
            <person name="Labutti K."/>
            <person name="Pangilinan J."/>
            <person name="Lipzen A."/>
            <person name="Riley R."/>
            <person name="Andreopoulos W."/>
            <person name="He G."/>
            <person name="Johnson J."/>
            <person name="Barry K.W."/>
            <person name="Grigoriev I.V."/>
            <person name="Nagy L."/>
            <person name="Hibbett D."/>
            <person name="Henrissat B."/>
            <person name="Matheny P.B."/>
            <person name="Labbe J."/>
            <person name="Martin F."/>
        </authorList>
    </citation>
    <scope>NUCLEOTIDE SEQUENCE</scope>
    <source>
        <strain evidence="1">HHB10654</strain>
    </source>
</reference>
<keyword evidence="2" id="KW-1185">Reference proteome</keyword>
<evidence type="ECO:0000313" key="1">
    <source>
        <dbReference type="EMBL" id="KAI0063028.1"/>
    </source>
</evidence>
<protein>
    <submittedName>
        <fullName evidence="1">Alpha/beta-hydrolase</fullName>
    </submittedName>
</protein>
<dbReference type="Proteomes" id="UP000814140">
    <property type="component" value="Unassembled WGS sequence"/>
</dbReference>